<evidence type="ECO:0000313" key="2">
    <source>
        <dbReference type="Proteomes" id="UP000499080"/>
    </source>
</evidence>
<dbReference type="AlphaFoldDB" id="A0A4Y2ENI2"/>
<accession>A0A4Y2ENI2</accession>
<evidence type="ECO:0000313" key="1">
    <source>
        <dbReference type="EMBL" id="GBM29556.1"/>
    </source>
</evidence>
<reference evidence="1 2" key="1">
    <citation type="journal article" date="2019" name="Sci. Rep.">
        <title>Orb-weaving spider Araneus ventricosus genome elucidates the spidroin gene catalogue.</title>
        <authorList>
            <person name="Kono N."/>
            <person name="Nakamura H."/>
            <person name="Ohtoshi R."/>
            <person name="Moran D.A.P."/>
            <person name="Shinohara A."/>
            <person name="Yoshida Y."/>
            <person name="Fujiwara M."/>
            <person name="Mori M."/>
            <person name="Tomita M."/>
            <person name="Arakawa K."/>
        </authorList>
    </citation>
    <scope>NUCLEOTIDE SEQUENCE [LARGE SCALE GENOMIC DNA]</scope>
</reference>
<protein>
    <submittedName>
        <fullName evidence="1">Uncharacterized protein</fullName>
    </submittedName>
</protein>
<keyword evidence="2" id="KW-1185">Reference proteome</keyword>
<dbReference type="Proteomes" id="UP000499080">
    <property type="component" value="Unassembled WGS sequence"/>
</dbReference>
<dbReference type="EMBL" id="BGPR01000639">
    <property type="protein sequence ID" value="GBM29556.1"/>
    <property type="molecule type" value="Genomic_DNA"/>
</dbReference>
<comment type="caution">
    <text evidence="1">The sequence shown here is derived from an EMBL/GenBank/DDBJ whole genome shotgun (WGS) entry which is preliminary data.</text>
</comment>
<gene>
    <name evidence="1" type="ORF">AVEN_206397_1</name>
</gene>
<organism evidence="1 2">
    <name type="scientific">Araneus ventricosus</name>
    <name type="common">Orbweaver spider</name>
    <name type="synonym">Epeira ventricosa</name>
    <dbReference type="NCBI Taxonomy" id="182803"/>
    <lineage>
        <taxon>Eukaryota</taxon>
        <taxon>Metazoa</taxon>
        <taxon>Ecdysozoa</taxon>
        <taxon>Arthropoda</taxon>
        <taxon>Chelicerata</taxon>
        <taxon>Arachnida</taxon>
        <taxon>Araneae</taxon>
        <taxon>Araneomorphae</taxon>
        <taxon>Entelegynae</taxon>
        <taxon>Araneoidea</taxon>
        <taxon>Araneidae</taxon>
        <taxon>Araneus</taxon>
    </lineage>
</organism>
<sequence>MRCRWISMRALASSVGDDLPPTKVMEYYTPFFYDNRVSVEVYLKLTKEMNNARDSRYCVNLPPIGVVCKFEGVTAQVSSSSSDRSSKLRNP</sequence>
<proteinExistence type="predicted"/>
<name>A0A4Y2ENI2_ARAVE</name>